<dbReference type="Proteomes" id="UP000011087">
    <property type="component" value="Unassembled WGS sequence"/>
</dbReference>
<evidence type="ECO:0000256" key="1">
    <source>
        <dbReference type="SAM" id="MobiDB-lite"/>
    </source>
</evidence>
<proteinExistence type="predicted"/>
<evidence type="ECO:0000313" key="4">
    <source>
        <dbReference type="EnsemblProtists" id="EKX40736"/>
    </source>
</evidence>
<dbReference type="KEGG" id="gtt:GUITHDRAFT_113267"/>
<evidence type="ECO:0000256" key="2">
    <source>
        <dbReference type="SAM" id="SignalP"/>
    </source>
</evidence>
<dbReference type="GeneID" id="17297309"/>
<evidence type="ECO:0000313" key="3">
    <source>
        <dbReference type="EMBL" id="EKX40736.1"/>
    </source>
</evidence>
<evidence type="ECO:0000313" key="5">
    <source>
        <dbReference type="Proteomes" id="UP000011087"/>
    </source>
</evidence>
<reference evidence="4" key="3">
    <citation type="submission" date="2015-06" db="UniProtKB">
        <authorList>
            <consortium name="EnsemblProtists"/>
        </authorList>
    </citation>
    <scope>IDENTIFICATION</scope>
</reference>
<reference evidence="3 5" key="1">
    <citation type="journal article" date="2012" name="Nature">
        <title>Algal genomes reveal evolutionary mosaicism and the fate of nucleomorphs.</title>
        <authorList>
            <consortium name="DOE Joint Genome Institute"/>
            <person name="Curtis B.A."/>
            <person name="Tanifuji G."/>
            <person name="Burki F."/>
            <person name="Gruber A."/>
            <person name="Irimia M."/>
            <person name="Maruyama S."/>
            <person name="Arias M.C."/>
            <person name="Ball S.G."/>
            <person name="Gile G.H."/>
            <person name="Hirakawa Y."/>
            <person name="Hopkins J.F."/>
            <person name="Kuo A."/>
            <person name="Rensing S.A."/>
            <person name="Schmutz J."/>
            <person name="Symeonidi A."/>
            <person name="Elias M."/>
            <person name="Eveleigh R.J."/>
            <person name="Herman E.K."/>
            <person name="Klute M.J."/>
            <person name="Nakayama T."/>
            <person name="Obornik M."/>
            <person name="Reyes-Prieto A."/>
            <person name="Armbrust E.V."/>
            <person name="Aves S.J."/>
            <person name="Beiko R.G."/>
            <person name="Coutinho P."/>
            <person name="Dacks J.B."/>
            <person name="Durnford D.G."/>
            <person name="Fast N.M."/>
            <person name="Green B.R."/>
            <person name="Grisdale C.J."/>
            <person name="Hempel F."/>
            <person name="Henrissat B."/>
            <person name="Hoppner M.P."/>
            <person name="Ishida K."/>
            <person name="Kim E."/>
            <person name="Koreny L."/>
            <person name="Kroth P.G."/>
            <person name="Liu Y."/>
            <person name="Malik S.B."/>
            <person name="Maier U.G."/>
            <person name="McRose D."/>
            <person name="Mock T."/>
            <person name="Neilson J.A."/>
            <person name="Onodera N.T."/>
            <person name="Poole A.M."/>
            <person name="Pritham E.J."/>
            <person name="Richards T.A."/>
            <person name="Rocap G."/>
            <person name="Roy S.W."/>
            <person name="Sarai C."/>
            <person name="Schaack S."/>
            <person name="Shirato S."/>
            <person name="Slamovits C.H."/>
            <person name="Spencer D.F."/>
            <person name="Suzuki S."/>
            <person name="Worden A.Z."/>
            <person name="Zauner S."/>
            <person name="Barry K."/>
            <person name="Bell C."/>
            <person name="Bharti A.K."/>
            <person name="Crow J.A."/>
            <person name="Grimwood J."/>
            <person name="Kramer R."/>
            <person name="Lindquist E."/>
            <person name="Lucas S."/>
            <person name="Salamov A."/>
            <person name="McFadden G.I."/>
            <person name="Lane C.E."/>
            <person name="Keeling P.J."/>
            <person name="Gray M.W."/>
            <person name="Grigoriev I.V."/>
            <person name="Archibald J.M."/>
        </authorList>
    </citation>
    <scope>NUCLEOTIDE SEQUENCE</scope>
    <source>
        <strain evidence="3 5">CCMP2712</strain>
    </source>
</reference>
<dbReference type="PaxDb" id="55529-EKX40736"/>
<dbReference type="HOGENOM" id="CLU_1457121_0_0_1"/>
<sequence length="186" mass="20590">MRPTLNLEVFLVCVLSCAPYVHPLSFRPSAIGASGCLWSHLRKDALGSRLIGGSLGPKTMLSSKYSPRDEIFKKALPKVDMGWRRIFSGSFNVFCLCLFIAGMSMDRNLYRLIAGQITVLDFLTVTSKEMLETTVMLYHAGCSTVSRSFQDGKEWCAKMMGDEARSAREGIQKQFPPGSIGNPLPK</sequence>
<accession>L1IWX2</accession>
<dbReference type="RefSeq" id="XP_005827716.1">
    <property type="nucleotide sequence ID" value="XM_005827659.1"/>
</dbReference>
<dbReference type="EMBL" id="JH993029">
    <property type="protein sequence ID" value="EKX40736.1"/>
    <property type="molecule type" value="Genomic_DNA"/>
</dbReference>
<feature type="signal peptide" evidence="2">
    <location>
        <begin position="1"/>
        <end position="23"/>
    </location>
</feature>
<organism evidence="3">
    <name type="scientific">Guillardia theta (strain CCMP2712)</name>
    <name type="common">Cryptophyte</name>
    <dbReference type="NCBI Taxonomy" id="905079"/>
    <lineage>
        <taxon>Eukaryota</taxon>
        <taxon>Cryptophyceae</taxon>
        <taxon>Pyrenomonadales</taxon>
        <taxon>Geminigeraceae</taxon>
        <taxon>Guillardia</taxon>
    </lineage>
</organism>
<reference evidence="5" key="2">
    <citation type="submission" date="2012-11" db="EMBL/GenBank/DDBJ databases">
        <authorList>
            <person name="Kuo A."/>
            <person name="Curtis B.A."/>
            <person name="Tanifuji G."/>
            <person name="Burki F."/>
            <person name="Gruber A."/>
            <person name="Irimia M."/>
            <person name="Maruyama S."/>
            <person name="Arias M.C."/>
            <person name="Ball S.G."/>
            <person name="Gile G.H."/>
            <person name="Hirakawa Y."/>
            <person name="Hopkins J.F."/>
            <person name="Rensing S.A."/>
            <person name="Schmutz J."/>
            <person name="Symeonidi A."/>
            <person name="Elias M."/>
            <person name="Eveleigh R.J."/>
            <person name="Herman E.K."/>
            <person name="Klute M.J."/>
            <person name="Nakayama T."/>
            <person name="Obornik M."/>
            <person name="Reyes-Prieto A."/>
            <person name="Armbrust E.V."/>
            <person name="Aves S.J."/>
            <person name="Beiko R.G."/>
            <person name="Coutinho P."/>
            <person name="Dacks J.B."/>
            <person name="Durnford D.G."/>
            <person name="Fast N.M."/>
            <person name="Green B.R."/>
            <person name="Grisdale C."/>
            <person name="Hempe F."/>
            <person name="Henrissat B."/>
            <person name="Hoppner M.P."/>
            <person name="Ishida K.-I."/>
            <person name="Kim E."/>
            <person name="Koreny L."/>
            <person name="Kroth P.G."/>
            <person name="Liu Y."/>
            <person name="Malik S.-B."/>
            <person name="Maier U.G."/>
            <person name="McRose D."/>
            <person name="Mock T."/>
            <person name="Neilson J.A."/>
            <person name="Onodera N.T."/>
            <person name="Poole A.M."/>
            <person name="Pritham E.J."/>
            <person name="Richards T.A."/>
            <person name="Rocap G."/>
            <person name="Roy S.W."/>
            <person name="Sarai C."/>
            <person name="Schaack S."/>
            <person name="Shirato S."/>
            <person name="Slamovits C.H."/>
            <person name="Spencer D.F."/>
            <person name="Suzuki S."/>
            <person name="Worden A.Z."/>
            <person name="Zauner S."/>
            <person name="Barry K."/>
            <person name="Bell C."/>
            <person name="Bharti A.K."/>
            <person name="Crow J.A."/>
            <person name="Grimwood J."/>
            <person name="Kramer R."/>
            <person name="Lindquist E."/>
            <person name="Lucas S."/>
            <person name="Salamov A."/>
            <person name="McFadden G.I."/>
            <person name="Lane C.E."/>
            <person name="Keeling P.J."/>
            <person name="Gray M.W."/>
            <person name="Grigoriev I.V."/>
            <person name="Archibald J.M."/>
        </authorList>
    </citation>
    <scope>NUCLEOTIDE SEQUENCE</scope>
    <source>
        <strain evidence="5">CCMP2712</strain>
    </source>
</reference>
<dbReference type="AlphaFoldDB" id="L1IWX2"/>
<name>L1IWX2_GUITC</name>
<feature type="chain" id="PRO_5008770571" evidence="2">
    <location>
        <begin position="24"/>
        <end position="186"/>
    </location>
</feature>
<feature type="region of interest" description="Disordered" evidence="1">
    <location>
        <begin position="167"/>
        <end position="186"/>
    </location>
</feature>
<keyword evidence="5" id="KW-1185">Reference proteome</keyword>
<keyword evidence="2" id="KW-0732">Signal</keyword>
<protein>
    <submittedName>
        <fullName evidence="3 4">Uncharacterized protein</fullName>
    </submittedName>
</protein>
<gene>
    <name evidence="3" type="ORF">GUITHDRAFT_113267</name>
</gene>
<dbReference type="EnsemblProtists" id="EKX40736">
    <property type="protein sequence ID" value="EKX40736"/>
    <property type="gene ID" value="GUITHDRAFT_113267"/>
</dbReference>